<dbReference type="PANTHER" id="PTHR43861:SF1">
    <property type="entry name" value="TRANS-ACONITATE 2-METHYLTRANSFERASE"/>
    <property type="match status" value="1"/>
</dbReference>
<keyword evidence="1 4" id="KW-0489">Methyltransferase</keyword>
<name>A0A9P4QGT0_9PEZI</name>
<reference evidence="4" key="1">
    <citation type="journal article" date="2020" name="Stud. Mycol.">
        <title>101 Dothideomycetes genomes: a test case for predicting lifestyles and emergence of pathogens.</title>
        <authorList>
            <person name="Haridas S."/>
            <person name="Albert R."/>
            <person name="Binder M."/>
            <person name="Bloem J."/>
            <person name="Labutti K."/>
            <person name="Salamov A."/>
            <person name="Andreopoulos B."/>
            <person name="Baker S."/>
            <person name="Barry K."/>
            <person name="Bills G."/>
            <person name="Bluhm B."/>
            <person name="Cannon C."/>
            <person name="Castanera R."/>
            <person name="Culley D."/>
            <person name="Daum C."/>
            <person name="Ezra D."/>
            <person name="Gonzalez J."/>
            <person name="Henrissat B."/>
            <person name="Kuo A."/>
            <person name="Liang C."/>
            <person name="Lipzen A."/>
            <person name="Lutzoni F."/>
            <person name="Magnuson J."/>
            <person name="Mondo S."/>
            <person name="Nolan M."/>
            <person name="Ohm R."/>
            <person name="Pangilinan J."/>
            <person name="Park H.-J."/>
            <person name="Ramirez L."/>
            <person name="Alfaro M."/>
            <person name="Sun H."/>
            <person name="Tritt A."/>
            <person name="Yoshinaga Y."/>
            <person name="Zwiers L.-H."/>
            <person name="Turgeon B."/>
            <person name="Goodwin S."/>
            <person name="Spatafora J."/>
            <person name="Crous P."/>
            <person name="Grigoriev I."/>
        </authorList>
    </citation>
    <scope>NUCLEOTIDE SEQUENCE</scope>
    <source>
        <strain evidence="4">CBS 116435</strain>
    </source>
</reference>
<proteinExistence type="predicted"/>
<protein>
    <submittedName>
        <fullName evidence="4">S-adenosyl-L-methionine-dependent methyltransferase</fullName>
    </submittedName>
</protein>
<accession>A0A9P4QGT0</accession>
<dbReference type="EMBL" id="MU003771">
    <property type="protein sequence ID" value="KAF2724616.1"/>
    <property type="molecule type" value="Genomic_DNA"/>
</dbReference>
<evidence type="ECO:0000256" key="1">
    <source>
        <dbReference type="ARBA" id="ARBA00022603"/>
    </source>
</evidence>
<dbReference type="Gene3D" id="3.40.50.150">
    <property type="entry name" value="Vaccinia Virus protein VP39"/>
    <property type="match status" value="1"/>
</dbReference>
<dbReference type="GO" id="GO:0008168">
    <property type="term" value="F:methyltransferase activity"/>
    <property type="evidence" value="ECO:0007669"/>
    <property type="project" value="UniProtKB-KW"/>
</dbReference>
<comment type="caution">
    <text evidence="4">The sequence shown here is derived from an EMBL/GenBank/DDBJ whole genome shotgun (WGS) entry which is preliminary data.</text>
</comment>
<dbReference type="PANTHER" id="PTHR43861">
    <property type="entry name" value="TRANS-ACONITATE 2-METHYLTRANSFERASE-RELATED"/>
    <property type="match status" value="1"/>
</dbReference>
<gene>
    <name evidence="4" type="ORF">K431DRAFT_318345</name>
</gene>
<dbReference type="Pfam" id="PF13649">
    <property type="entry name" value="Methyltransf_25"/>
    <property type="match status" value="1"/>
</dbReference>
<dbReference type="InterPro" id="IPR029063">
    <property type="entry name" value="SAM-dependent_MTases_sf"/>
</dbReference>
<keyword evidence="5" id="KW-1185">Reference proteome</keyword>
<evidence type="ECO:0000259" key="3">
    <source>
        <dbReference type="Pfam" id="PF13649"/>
    </source>
</evidence>
<feature type="domain" description="Methyltransferase" evidence="3">
    <location>
        <begin position="43"/>
        <end position="132"/>
    </location>
</feature>
<organism evidence="4 5">
    <name type="scientific">Polychaeton citri CBS 116435</name>
    <dbReference type="NCBI Taxonomy" id="1314669"/>
    <lineage>
        <taxon>Eukaryota</taxon>
        <taxon>Fungi</taxon>
        <taxon>Dikarya</taxon>
        <taxon>Ascomycota</taxon>
        <taxon>Pezizomycotina</taxon>
        <taxon>Dothideomycetes</taxon>
        <taxon>Dothideomycetidae</taxon>
        <taxon>Capnodiales</taxon>
        <taxon>Capnodiaceae</taxon>
        <taxon>Polychaeton</taxon>
    </lineage>
</organism>
<dbReference type="GO" id="GO:0032259">
    <property type="term" value="P:methylation"/>
    <property type="evidence" value="ECO:0007669"/>
    <property type="project" value="UniProtKB-KW"/>
</dbReference>
<evidence type="ECO:0000313" key="4">
    <source>
        <dbReference type="EMBL" id="KAF2724616.1"/>
    </source>
</evidence>
<dbReference type="OrthoDB" id="540004at2759"/>
<dbReference type="AlphaFoldDB" id="A0A9P4QGT0"/>
<keyword evidence="2" id="KW-0808">Transferase</keyword>
<sequence>MTTEEHDMWDGLNVEYEHAYGNNPFKKALVSKAITLLQPGSCVLDVGCGTGVPVSQKLTEAGMEVVGTDVAPKMVKQARRRVKGTFEVADMVGYVPTSTYDGVFIIYSHLGLIYSAFHNTVYTLARSLRPRGLLMVGQSPVDNTYVEGYNLPFWGEPFATLMFTRQGQRRFLESINLEILYDTLDLFKPHNPRCDSEHQQYLIARRKGDEEVQEPTPLPT</sequence>
<evidence type="ECO:0000313" key="5">
    <source>
        <dbReference type="Proteomes" id="UP000799441"/>
    </source>
</evidence>
<dbReference type="CDD" id="cd02440">
    <property type="entry name" value="AdoMet_MTases"/>
    <property type="match status" value="1"/>
</dbReference>
<dbReference type="SUPFAM" id="SSF53335">
    <property type="entry name" value="S-adenosyl-L-methionine-dependent methyltransferases"/>
    <property type="match status" value="1"/>
</dbReference>
<evidence type="ECO:0000256" key="2">
    <source>
        <dbReference type="ARBA" id="ARBA00022679"/>
    </source>
</evidence>
<dbReference type="Proteomes" id="UP000799441">
    <property type="component" value="Unassembled WGS sequence"/>
</dbReference>
<dbReference type="InterPro" id="IPR041698">
    <property type="entry name" value="Methyltransf_25"/>
</dbReference>